<dbReference type="Proteomes" id="UP000029558">
    <property type="component" value="Chromosome"/>
</dbReference>
<keyword evidence="7" id="KW-0472">Membrane</keyword>
<evidence type="ECO:0000256" key="7">
    <source>
        <dbReference type="ARBA" id="ARBA00023136"/>
    </source>
</evidence>
<dbReference type="GO" id="GO:0015920">
    <property type="term" value="P:lipopolysaccharide transport"/>
    <property type="evidence" value="ECO:0007669"/>
    <property type="project" value="TreeGrafter"/>
</dbReference>
<dbReference type="OrthoDB" id="9776227at2"/>
<evidence type="ECO:0000256" key="5">
    <source>
        <dbReference type="ARBA" id="ARBA00022692"/>
    </source>
</evidence>
<reference evidence="9 10" key="1">
    <citation type="journal article" date="2014" name="Genome Announc.">
        <title>Comparative Genome Analysis of Two Isolates of the Fish Pathogen Piscirickettsia salmonis from Different Hosts Reveals Major Differences in Virulence-Associated Secretion Systems.</title>
        <authorList>
            <person name="Bohle H."/>
            <person name="Henriquez P."/>
            <person name="Grothusen H."/>
            <person name="Navas E."/>
            <person name="Sandoval A."/>
            <person name="Bustamante F."/>
            <person name="Bustos P."/>
            <person name="Mancilla M."/>
        </authorList>
    </citation>
    <scope>NUCLEOTIDE SEQUENCE [LARGE SCALE GENOMIC DNA]</scope>
    <source>
        <strain evidence="10">B1-32597</strain>
    </source>
</reference>
<dbReference type="GO" id="GO:0055085">
    <property type="term" value="P:transmembrane transport"/>
    <property type="evidence" value="ECO:0007669"/>
    <property type="project" value="InterPro"/>
</dbReference>
<dbReference type="RefSeq" id="WP_027242800.1">
    <property type="nucleotide sequence ID" value="NZ_CP012508.1"/>
</dbReference>
<dbReference type="EMBL" id="CP012508">
    <property type="protein sequence ID" value="ALB22356.1"/>
    <property type="molecule type" value="Genomic_DNA"/>
</dbReference>
<evidence type="ECO:0000256" key="3">
    <source>
        <dbReference type="ARBA" id="ARBA00007725"/>
    </source>
</evidence>
<keyword evidence="4" id="KW-1003">Cell membrane</keyword>
<comment type="similarity">
    <text evidence="3">Belongs to the LptF/LptG family.</text>
</comment>
<sequence>MILRRYLAKQCLSMTLLILFALVALDFFFGLIGNLDGNSFIQALVFMLWRLPEDMNQLIPISGLLGSLLALGQMSRNSELVVMRVAGFSMLKIARAVAGAGFLLAIVLFFNMTLIAPWANQQLRSLNHTGKSNQATLTQVWLRSDHGLVNIQAFWPNGVLTGVSRYEFKEGKLDRIELAQKVRYQNNQWHAGDIKTVDISDKKVTYNSTQSALWQSLMAPKLLTLVATPADELNVVGLWRNIIYRVQNSLNSNQYEFVLWQSIFTPVSAILMMLLAVPFIFGAGRNSSLGFKMMLGILVGFGFFIVNQFVGSLSSLIQLSPLLAASFPSILCILLFVYGVQRLG</sequence>
<name>A0A1L6TAR4_PISSA</name>
<dbReference type="PANTHER" id="PTHR33529">
    <property type="entry name" value="SLR0882 PROTEIN-RELATED"/>
    <property type="match status" value="1"/>
</dbReference>
<comment type="function">
    <text evidence="1">Part of the ABC transporter complex LptBFG involved in the translocation of lipopolysaccharide (LPS) from the inner membrane to the outer membrane.</text>
</comment>
<dbReference type="AlphaFoldDB" id="A0A1L6TAR4"/>
<dbReference type="Pfam" id="PF03739">
    <property type="entry name" value="LptF_LptG"/>
    <property type="match status" value="1"/>
</dbReference>
<dbReference type="InterPro" id="IPR005495">
    <property type="entry name" value="LptG/LptF_permease"/>
</dbReference>
<evidence type="ECO:0000256" key="4">
    <source>
        <dbReference type="ARBA" id="ARBA00022475"/>
    </source>
</evidence>
<dbReference type="PANTHER" id="PTHR33529:SF2">
    <property type="entry name" value="LIPOPOLYSACCHARIDE EXPORT SYSTEM PERMEASE PROTEIN LPTG"/>
    <property type="match status" value="1"/>
</dbReference>
<evidence type="ECO:0000313" key="9">
    <source>
        <dbReference type="EMBL" id="ALB22356.1"/>
    </source>
</evidence>
<keyword evidence="6" id="KW-1133">Transmembrane helix</keyword>
<dbReference type="GO" id="GO:0043190">
    <property type="term" value="C:ATP-binding cassette (ABC) transporter complex"/>
    <property type="evidence" value="ECO:0007669"/>
    <property type="project" value="InterPro"/>
</dbReference>
<evidence type="ECO:0000256" key="2">
    <source>
        <dbReference type="ARBA" id="ARBA00004651"/>
    </source>
</evidence>
<evidence type="ECO:0000256" key="6">
    <source>
        <dbReference type="ARBA" id="ARBA00022989"/>
    </source>
</evidence>
<proteinExistence type="inferred from homology"/>
<dbReference type="InterPro" id="IPR030923">
    <property type="entry name" value="LptG"/>
</dbReference>
<comment type="subunit">
    <text evidence="8">Component of the lipopolysaccharide transport and assembly complex. The LptBFG transporter is composed of two ATP-binding proteins (LptB) and two transmembrane proteins (LptF and LptG).</text>
</comment>
<evidence type="ECO:0000256" key="8">
    <source>
        <dbReference type="ARBA" id="ARBA00026081"/>
    </source>
</evidence>
<accession>A0A1L6TAR4</accession>
<keyword evidence="5" id="KW-0812">Transmembrane</keyword>
<evidence type="ECO:0000313" key="10">
    <source>
        <dbReference type="Proteomes" id="UP000029558"/>
    </source>
</evidence>
<dbReference type="NCBIfam" id="TIGR04408">
    <property type="entry name" value="LptG_lptG"/>
    <property type="match status" value="1"/>
</dbReference>
<evidence type="ECO:0000256" key="1">
    <source>
        <dbReference type="ARBA" id="ARBA00002265"/>
    </source>
</evidence>
<organism evidence="9 10">
    <name type="scientific">Piscirickettsia salmonis</name>
    <dbReference type="NCBI Taxonomy" id="1238"/>
    <lineage>
        <taxon>Bacteria</taxon>
        <taxon>Pseudomonadati</taxon>
        <taxon>Pseudomonadota</taxon>
        <taxon>Gammaproteobacteria</taxon>
        <taxon>Thiotrichales</taxon>
        <taxon>Piscirickettsiaceae</taxon>
        <taxon>Piscirickettsia</taxon>
    </lineage>
</organism>
<comment type="subcellular location">
    <subcellularLocation>
        <location evidence="2">Cell membrane</location>
        <topology evidence="2">Multi-pass membrane protein</topology>
    </subcellularLocation>
</comment>
<protein>
    <submittedName>
        <fullName evidence="9">LPS export ABC transporter permease LptG</fullName>
    </submittedName>
</protein>
<gene>
    <name evidence="9" type="primary">lptG</name>
    <name evidence="9" type="ORF">KU39_1173</name>
</gene>